<dbReference type="EMBL" id="FXTH01000002">
    <property type="protein sequence ID" value="SMO39928.1"/>
    <property type="molecule type" value="Genomic_DNA"/>
</dbReference>
<dbReference type="PANTHER" id="PTHR41913:SF1">
    <property type="entry name" value="DUF1684 DOMAIN-CONTAINING PROTEIN"/>
    <property type="match status" value="1"/>
</dbReference>
<dbReference type="AlphaFoldDB" id="A0A521AYM0"/>
<dbReference type="Pfam" id="PF07920">
    <property type="entry name" value="DUF1684"/>
    <property type="match status" value="1"/>
</dbReference>
<evidence type="ECO:0008006" key="3">
    <source>
        <dbReference type="Google" id="ProtNLM"/>
    </source>
</evidence>
<organism evidence="1 2">
    <name type="scientific">Fodinibius sediminis</name>
    <dbReference type="NCBI Taxonomy" id="1214077"/>
    <lineage>
        <taxon>Bacteria</taxon>
        <taxon>Pseudomonadati</taxon>
        <taxon>Balneolota</taxon>
        <taxon>Balneolia</taxon>
        <taxon>Balneolales</taxon>
        <taxon>Balneolaceae</taxon>
        <taxon>Fodinibius</taxon>
    </lineage>
</organism>
<dbReference type="Gene3D" id="2.60.200.20">
    <property type="match status" value="1"/>
</dbReference>
<protein>
    <recommendedName>
        <fullName evidence="3">DUF1684 domain-containing protein</fullName>
    </recommendedName>
</protein>
<dbReference type="InterPro" id="IPR012467">
    <property type="entry name" value="DUF1684"/>
</dbReference>
<sequence length="304" mass="34595">MNCKIIVIMLLLAGDLVSCSSSEKKPPSRAEYRQRIEQWHARRAESLRQEDSWLSLAGLYKIAAGRHTIGADSSHDIVFPPEAARHIGTITRNDTVFTFRSGPETSVTWNGEKVTEKTLLTDNPGRPTVLAQDSFFWYVIERRGDYYLRLKNRNHPAFRFFNGIDHFPISRDWRVKARFQFFEEPRTLSIPDVLGNVYQDSLYGMLNFTLNGKPFRLAPLGNPRTDNQLFIILGDKTNGKTTYGGGRYLYIAPPDAEGSTYIDFNKAYNPPCVFTSFATCPLPPVRNRLPIPIQAGEKMVNLQN</sequence>
<dbReference type="CDD" id="cd00060">
    <property type="entry name" value="FHA"/>
    <property type="match status" value="1"/>
</dbReference>
<accession>A0A521AYM0</accession>
<evidence type="ECO:0000313" key="1">
    <source>
        <dbReference type="EMBL" id="SMO39928.1"/>
    </source>
</evidence>
<evidence type="ECO:0000313" key="2">
    <source>
        <dbReference type="Proteomes" id="UP000317593"/>
    </source>
</evidence>
<keyword evidence="2" id="KW-1185">Reference proteome</keyword>
<dbReference type="Proteomes" id="UP000317593">
    <property type="component" value="Unassembled WGS sequence"/>
</dbReference>
<dbReference type="PANTHER" id="PTHR41913">
    <property type="entry name" value="DUF1684 DOMAIN-CONTAINING PROTEIN"/>
    <property type="match status" value="1"/>
</dbReference>
<name>A0A521AYM0_9BACT</name>
<proteinExistence type="predicted"/>
<reference evidence="1 2" key="1">
    <citation type="submission" date="2017-05" db="EMBL/GenBank/DDBJ databases">
        <authorList>
            <person name="Varghese N."/>
            <person name="Submissions S."/>
        </authorList>
    </citation>
    <scope>NUCLEOTIDE SEQUENCE [LARGE SCALE GENOMIC DNA]</scope>
    <source>
        <strain evidence="1 2">DSM 21194</strain>
    </source>
</reference>
<gene>
    <name evidence="1" type="ORF">SAMN06265218_1029</name>
</gene>